<gene>
    <name evidence="2" type="ORF">P170DRAFT_478193</name>
</gene>
<dbReference type="Proteomes" id="UP000234275">
    <property type="component" value="Unassembled WGS sequence"/>
</dbReference>
<feature type="compositionally biased region" description="Basic and acidic residues" evidence="1">
    <location>
        <begin position="81"/>
        <end position="96"/>
    </location>
</feature>
<evidence type="ECO:0000313" key="2">
    <source>
        <dbReference type="EMBL" id="PLB47342.1"/>
    </source>
</evidence>
<sequence>MSERITLLWLTIEVHVRCRTKIQLYDYFLQALEQDEFTVTDDLFELTDRNIVDVAHEHILEILGRDDIPFAQQWDTIRQTAKDKVQQLKEIEERRLGPPPYEPSQSPPPYQPSQSPPPYQPSQSPPPYQPSQSPPPYQRRTEGE</sequence>
<comment type="caution">
    <text evidence="2">The sequence shown here is derived from an EMBL/GenBank/DDBJ whole genome shotgun (WGS) entry which is preliminary data.</text>
</comment>
<name>A0A2I2G393_9EURO</name>
<dbReference type="VEuPathDB" id="FungiDB:P170DRAFT_478193"/>
<reference evidence="2 3" key="1">
    <citation type="submission" date="2016-12" db="EMBL/GenBank/DDBJ databases">
        <title>The genomes of Aspergillus section Nigri reveals drivers in fungal speciation.</title>
        <authorList>
            <consortium name="DOE Joint Genome Institute"/>
            <person name="Vesth T.C."/>
            <person name="Nybo J."/>
            <person name="Theobald S."/>
            <person name="Brandl J."/>
            <person name="Frisvad J.C."/>
            <person name="Nielsen K.F."/>
            <person name="Lyhne E.K."/>
            <person name="Kogle M.E."/>
            <person name="Kuo A."/>
            <person name="Riley R."/>
            <person name="Clum A."/>
            <person name="Nolan M."/>
            <person name="Lipzen A."/>
            <person name="Salamov A."/>
            <person name="Henrissat B."/>
            <person name="Wiebenga A."/>
            <person name="De Vries R.P."/>
            <person name="Grigoriev I.V."/>
            <person name="Mortensen U.H."/>
            <person name="Andersen M.R."/>
            <person name="Baker S.E."/>
        </authorList>
    </citation>
    <scope>NUCLEOTIDE SEQUENCE [LARGE SCALE GENOMIC DNA]</scope>
    <source>
        <strain evidence="2 3">IBT 23096</strain>
    </source>
</reference>
<dbReference type="EMBL" id="MSFO01000006">
    <property type="protein sequence ID" value="PLB47342.1"/>
    <property type="molecule type" value="Genomic_DNA"/>
</dbReference>
<feature type="compositionally biased region" description="Pro residues" evidence="1">
    <location>
        <begin position="97"/>
        <end position="137"/>
    </location>
</feature>
<accession>A0A2I2G393</accession>
<evidence type="ECO:0000256" key="1">
    <source>
        <dbReference type="SAM" id="MobiDB-lite"/>
    </source>
</evidence>
<dbReference type="AlphaFoldDB" id="A0A2I2G393"/>
<organism evidence="2 3">
    <name type="scientific">Aspergillus steynii IBT 23096</name>
    <dbReference type="NCBI Taxonomy" id="1392250"/>
    <lineage>
        <taxon>Eukaryota</taxon>
        <taxon>Fungi</taxon>
        <taxon>Dikarya</taxon>
        <taxon>Ascomycota</taxon>
        <taxon>Pezizomycotina</taxon>
        <taxon>Eurotiomycetes</taxon>
        <taxon>Eurotiomycetidae</taxon>
        <taxon>Eurotiales</taxon>
        <taxon>Aspergillaceae</taxon>
        <taxon>Aspergillus</taxon>
        <taxon>Aspergillus subgen. Circumdati</taxon>
    </lineage>
</organism>
<protein>
    <submittedName>
        <fullName evidence="2">Uncharacterized protein</fullName>
    </submittedName>
</protein>
<proteinExistence type="predicted"/>
<evidence type="ECO:0000313" key="3">
    <source>
        <dbReference type="Proteomes" id="UP000234275"/>
    </source>
</evidence>
<feature type="region of interest" description="Disordered" evidence="1">
    <location>
        <begin position="81"/>
        <end position="144"/>
    </location>
</feature>
<keyword evidence="3" id="KW-1185">Reference proteome</keyword>
<dbReference type="GeneID" id="36561232"/>
<dbReference type="RefSeq" id="XP_024702644.1">
    <property type="nucleotide sequence ID" value="XM_024853534.1"/>
</dbReference>